<dbReference type="InterPro" id="IPR013783">
    <property type="entry name" value="Ig-like_fold"/>
</dbReference>
<dbReference type="EC" id="2.3.2.13" evidence="6"/>
<keyword evidence="2 10" id="KW-0808">Transferase</keyword>
<dbReference type="InterPro" id="IPR008958">
    <property type="entry name" value="Transglutaminase_C"/>
</dbReference>
<evidence type="ECO:0000256" key="7">
    <source>
        <dbReference type="PIRSR" id="PIRSR000459-1"/>
    </source>
</evidence>
<dbReference type="Gene3D" id="2.60.40.10">
    <property type="entry name" value="Immunoglobulins"/>
    <property type="match status" value="3"/>
</dbReference>
<dbReference type="Gene3D" id="3.90.260.10">
    <property type="entry name" value="Transglutaminase-like"/>
    <property type="match status" value="1"/>
</dbReference>
<dbReference type="PANTHER" id="PTHR11590:SF81">
    <property type="entry name" value="PROTEIN-GLUTAMINE GAMMA-GLUTAMYLTRANSFERASE K-LIKE ISOFORM X4"/>
    <property type="match status" value="1"/>
</dbReference>
<dbReference type="FunFam" id="2.60.40.10:FF:000090">
    <property type="entry name" value="Protein-glutamine gamma-glutamyltransferase 2"/>
    <property type="match status" value="1"/>
</dbReference>
<evidence type="ECO:0000256" key="3">
    <source>
        <dbReference type="ARBA" id="ARBA00022723"/>
    </source>
</evidence>
<feature type="active site" evidence="7">
    <location>
        <position position="367"/>
    </location>
</feature>
<feature type="binding site" evidence="8">
    <location>
        <position position="489"/>
    </location>
    <ligand>
        <name>Ca(2+)</name>
        <dbReference type="ChEBI" id="CHEBI:29108"/>
    </ligand>
</feature>
<keyword evidence="4 8" id="KW-0106">Calcium</keyword>
<sequence>MGRKSKSSTFSMLCCRSADAYDVKHDSDKPLDLKTVDCDWVKDENRLAHHTNDFDTPLLVLRRGQTFLVKMKFQRKFHKQADKAFIELNLGANPQLTSAKIRCPLVDTLNDRKWGMKIIEEDHETFLVTFKVNIPPNVPIGQYKAVVEFTSHLADDQVITTRDKEPDVIILFNAWCKDDAVYMESDKERTEYVMNDLGIVYRGNSAWISPKKWNFGQFEENVLECCLSLLDKDKRVKAKPAKFAQKKGDPVWVTRLISAVVNSQDDDGVLEGNWSGDYAGGVAPTKWNGSVEILQQYLQTGRPVSYGQCWVFSGVVTTVLRCLGIPTRSITNFASAHDTEGSMTIDNYVDQNGDEIELGGDSVWNFHVWNESWMKREDLPPGYGGWQAIDATPQEISLGLYQTGPAPVTAVKSGEIYLGFETGFVFAEVNSDRVNWIVEQDEAGDYAITSVGKRYLSSVGKFISTKAVGSDERNDVTATYKHPEGTAEERTAFKRAYAFGSHPEYQDGFLAVEEEGKGLTLDFETTPSANLRNGDGFSVLIKARNDTSEAATVDISAVLHSTQYTGEKKRFIKRQRFSSVPVPGNETVSREFAVMFSDYDGKLVGLNSMRMSVVAKVKETKKLFADRFEFRLDNKEAIDIKLDKDKLRVGKEHSVVVNLTNPLPVRLTNVTITLEGPGISSPLIRKLNRSVVAGGTAQMTFMIQPKKVGRRALLVDVDAKQVKDIKSHLEVDVVESVQ</sequence>
<evidence type="ECO:0000313" key="10">
    <source>
        <dbReference type="EMBL" id="CAB3266928.1"/>
    </source>
</evidence>
<protein>
    <recommendedName>
        <fullName evidence="6">protein-glutamine gamma-glutamyltransferase</fullName>
        <ecNumber evidence="6">2.3.2.13</ecNumber>
    </recommendedName>
</protein>
<keyword evidence="3 8" id="KW-0479">Metal-binding</keyword>
<comment type="similarity">
    <text evidence="1">Belongs to the transglutaminase superfamily. Transglutaminase family.</text>
</comment>
<dbReference type="InterPro" id="IPR036238">
    <property type="entry name" value="Transglutaminase_C_sf"/>
</dbReference>
<keyword evidence="5" id="KW-0012">Acyltransferase</keyword>
<dbReference type="InterPro" id="IPR014756">
    <property type="entry name" value="Ig_E-set"/>
</dbReference>
<evidence type="ECO:0000256" key="6">
    <source>
        <dbReference type="ARBA" id="ARBA00024222"/>
    </source>
</evidence>
<dbReference type="EMBL" id="LR791066">
    <property type="protein sequence ID" value="CAB3266928.1"/>
    <property type="molecule type" value="mRNA"/>
</dbReference>
<feature type="binding site" evidence="8">
    <location>
        <position position="432"/>
    </location>
    <ligand>
        <name>Ca(2+)</name>
        <dbReference type="ChEBI" id="CHEBI:29108"/>
    </ligand>
</feature>
<dbReference type="SMART" id="SM00460">
    <property type="entry name" value="TGc"/>
    <property type="match status" value="1"/>
</dbReference>
<feature type="domain" description="Transglutaminase-like" evidence="9">
    <location>
        <begin position="301"/>
        <end position="393"/>
    </location>
</feature>
<dbReference type="FunFam" id="3.90.260.10:FF:000001">
    <property type="entry name" value="Protein-glutamine gamma-glutamyltransferase 2"/>
    <property type="match status" value="1"/>
</dbReference>
<dbReference type="GO" id="GO:0003810">
    <property type="term" value="F:protein-glutamine gamma-glutamyltransferase activity"/>
    <property type="evidence" value="ECO:0007669"/>
    <property type="project" value="UniProtKB-EC"/>
</dbReference>
<comment type="cofactor">
    <cofactor evidence="8">
        <name>Ca(2+)</name>
        <dbReference type="ChEBI" id="CHEBI:29108"/>
    </cofactor>
    <text evidence="8">Binds 1 Ca(2+) ion per subunit.</text>
</comment>
<dbReference type="InterPro" id="IPR050779">
    <property type="entry name" value="Transglutaminase"/>
</dbReference>
<evidence type="ECO:0000256" key="2">
    <source>
        <dbReference type="ARBA" id="ARBA00022679"/>
    </source>
</evidence>
<evidence type="ECO:0000256" key="4">
    <source>
        <dbReference type="ARBA" id="ARBA00022837"/>
    </source>
</evidence>
<evidence type="ECO:0000259" key="9">
    <source>
        <dbReference type="SMART" id="SM00460"/>
    </source>
</evidence>
<name>A0A6F9DV70_9ASCI</name>
<feature type="binding site" evidence="8">
    <location>
        <position position="484"/>
    </location>
    <ligand>
        <name>Ca(2+)</name>
        <dbReference type="ChEBI" id="CHEBI:29108"/>
    </ligand>
</feature>
<dbReference type="InterPro" id="IPR036985">
    <property type="entry name" value="Transglutaminase-like_sf"/>
</dbReference>
<evidence type="ECO:0000256" key="5">
    <source>
        <dbReference type="ARBA" id="ARBA00023315"/>
    </source>
</evidence>
<dbReference type="PANTHER" id="PTHR11590">
    <property type="entry name" value="PROTEIN-GLUTAMINE GAMMA-GLUTAMYLTRANSFERASE"/>
    <property type="match status" value="1"/>
</dbReference>
<evidence type="ECO:0000256" key="8">
    <source>
        <dbReference type="PIRSR" id="PIRSR000459-2"/>
    </source>
</evidence>
<dbReference type="SUPFAM" id="SSF49309">
    <property type="entry name" value="Transglutaminase, two C-terminal domains"/>
    <property type="match status" value="2"/>
</dbReference>
<dbReference type="PIRSF" id="PIRSF000459">
    <property type="entry name" value="TGM_EBP42"/>
    <property type="match status" value="1"/>
</dbReference>
<dbReference type="InterPro" id="IPR001102">
    <property type="entry name" value="Transglutaminase_N"/>
</dbReference>
<dbReference type="GO" id="GO:0046872">
    <property type="term" value="F:metal ion binding"/>
    <property type="evidence" value="ECO:0007669"/>
    <property type="project" value="UniProtKB-KW"/>
</dbReference>
<evidence type="ECO:0000256" key="1">
    <source>
        <dbReference type="ARBA" id="ARBA00005968"/>
    </source>
</evidence>
<accession>A0A6F9DV70</accession>
<dbReference type="Pfam" id="PF01841">
    <property type="entry name" value="Transglut_core"/>
    <property type="match status" value="1"/>
</dbReference>
<dbReference type="InterPro" id="IPR038765">
    <property type="entry name" value="Papain-like_cys_pep_sf"/>
</dbReference>
<dbReference type="SUPFAM" id="SSF81296">
    <property type="entry name" value="E set domains"/>
    <property type="match status" value="1"/>
</dbReference>
<gene>
    <name evidence="10" type="primary">Tgm1-001</name>
</gene>
<dbReference type="InterPro" id="IPR002931">
    <property type="entry name" value="Transglutaminase-like"/>
</dbReference>
<dbReference type="Pfam" id="PF00868">
    <property type="entry name" value="Transglut_N"/>
    <property type="match status" value="1"/>
</dbReference>
<dbReference type="InterPro" id="IPR013808">
    <property type="entry name" value="Transglutaminase_AS"/>
</dbReference>
<dbReference type="PROSITE" id="PS00547">
    <property type="entry name" value="TRANSGLUTAMINASES"/>
    <property type="match status" value="1"/>
</dbReference>
<dbReference type="Pfam" id="PF00927">
    <property type="entry name" value="Transglut_C"/>
    <property type="match status" value="1"/>
</dbReference>
<organism evidence="10">
    <name type="scientific">Phallusia mammillata</name>
    <dbReference type="NCBI Taxonomy" id="59560"/>
    <lineage>
        <taxon>Eukaryota</taxon>
        <taxon>Metazoa</taxon>
        <taxon>Chordata</taxon>
        <taxon>Tunicata</taxon>
        <taxon>Ascidiacea</taxon>
        <taxon>Phlebobranchia</taxon>
        <taxon>Ascidiidae</taxon>
        <taxon>Phallusia</taxon>
    </lineage>
</organism>
<feature type="active site" evidence="7">
    <location>
        <position position="390"/>
    </location>
</feature>
<feature type="binding site" evidence="8">
    <location>
        <position position="430"/>
    </location>
    <ligand>
        <name>Ca(2+)</name>
        <dbReference type="ChEBI" id="CHEBI:29108"/>
    </ligand>
</feature>
<dbReference type="SUPFAM" id="SSF54001">
    <property type="entry name" value="Cysteine proteinases"/>
    <property type="match status" value="1"/>
</dbReference>
<feature type="active site" evidence="7">
    <location>
        <position position="309"/>
    </location>
</feature>
<dbReference type="AlphaFoldDB" id="A0A6F9DV70"/>
<proteinExistence type="evidence at transcript level"/>
<dbReference type="InterPro" id="IPR023608">
    <property type="entry name" value="Transglutaminase_animal"/>
</dbReference>
<reference evidence="10" key="1">
    <citation type="submission" date="2020-04" db="EMBL/GenBank/DDBJ databases">
        <authorList>
            <person name="Neveu A P."/>
        </authorList>
    </citation>
    <scope>NUCLEOTIDE SEQUENCE</scope>
    <source>
        <tissue evidence="10">Whole embryo</tissue>
    </source>
</reference>